<evidence type="ECO:0000256" key="13">
    <source>
        <dbReference type="SAM" id="Phobius"/>
    </source>
</evidence>
<protein>
    <recommendedName>
        <fullName evidence="10">peptidoglycan glycosyltransferase</fullName>
        <ecNumber evidence="10">2.4.99.28</ecNumber>
    </recommendedName>
</protein>
<dbReference type="Gene3D" id="1.10.3810.10">
    <property type="entry name" value="Biosynthetic peptidoglycan transglycosylase-like"/>
    <property type="match status" value="1"/>
</dbReference>
<keyword evidence="6" id="KW-0328">Glycosyltransferase</keyword>
<keyword evidence="13" id="KW-0812">Transmembrane</keyword>
<dbReference type="SUPFAM" id="SSF53955">
    <property type="entry name" value="Lysozyme-like"/>
    <property type="match status" value="1"/>
</dbReference>
<dbReference type="InterPro" id="IPR001460">
    <property type="entry name" value="PCN-bd_Tpept"/>
</dbReference>
<feature type="region of interest" description="Disordered" evidence="12">
    <location>
        <begin position="752"/>
        <end position="775"/>
    </location>
</feature>
<comment type="catalytic activity">
    <reaction evidence="11">
        <text>[GlcNAc-(1-&gt;4)-Mur2Ac(oyl-L-Ala-gamma-D-Glu-L-Lys-D-Ala-D-Ala)](n)-di-trans,octa-cis-undecaprenyl diphosphate + beta-D-GlcNAc-(1-&gt;4)-Mur2Ac(oyl-L-Ala-gamma-D-Glu-L-Lys-D-Ala-D-Ala)-di-trans,octa-cis-undecaprenyl diphosphate = [GlcNAc-(1-&gt;4)-Mur2Ac(oyl-L-Ala-gamma-D-Glu-L-Lys-D-Ala-D-Ala)](n+1)-di-trans,octa-cis-undecaprenyl diphosphate + di-trans,octa-cis-undecaprenyl diphosphate + H(+)</text>
        <dbReference type="Rhea" id="RHEA:23708"/>
        <dbReference type="Rhea" id="RHEA-COMP:9602"/>
        <dbReference type="Rhea" id="RHEA-COMP:9603"/>
        <dbReference type="ChEBI" id="CHEBI:15378"/>
        <dbReference type="ChEBI" id="CHEBI:58405"/>
        <dbReference type="ChEBI" id="CHEBI:60033"/>
        <dbReference type="ChEBI" id="CHEBI:78435"/>
        <dbReference type="EC" id="2.4.99.28"/>
    </reaction>
</comment>
<evidence type="ECO:0000256" key="3">
    <source>
        <dbReference type="ARBA" id="ARBA00007739"/>
    </source>
</evidence>
<keyword evidence="8" id="KW-0378">Hydrolase</keyword>
<keyword evidence="9" id="KW-0511">Multifunctional enzyme</keyword>
<evidence type="ECO:0000256" key="2">
    <source>
        <dbReference type="ARBA" id="ARBA00007090"/>
    </source>
</evidence>
<dbReference type="InterPro" id="IPR012338">
    <property type="entry name" value="Beta-lactam/transpept-like"/>
</dbReference>
<evidence type="ECO:0000256" key="5">
    <source>
        <dbReference type="ARBA" id="ARBA00022670"/>
    </source>
</evidence>
<evidence type="ECO:0000256" key="12">
    <source>
        <dbReference type="SAM" id="MobiDB-lite"/>
    </source>
</evidence>
<evidence type="ECO:0000256" key="6">
    <source>
        <dbReference type="ARBA" id="ARBA00022676"/>
    </source>
</evidence>
<dbReference type="PANTHER" id="PTHR32282:SF33">
    <property type="entry name" value="PEPTIDOGLYCAN GLYCOSYLTRANSFERASE"/>
    <property type="match status" value="1"/>
</dbReference>
<keyword evidence="13" id="KW-1133">Transmembrane helix</keyword>
<evidence type="ECO:0000256" key="7">
    <source>
        <dbReference type="ARBA" id="ARBA00022679"/>
    </source>
</evidence>
<name>A0A918WF45_9BACT</name>
<evidence type="ECO:0000256" key="9">
    <source>
        <dbReference type="ARBA" id="ARBA00023268"/>
    </source>
</evidence>
<proteinExistence type="inferred from homology"/>
<dbReference type="PANTHER" id="PTHR32282">
    <property type="entry name" value="BINDING PROTEIN TRANSPEPTIDASE, PUTATIVE-RELATED"/>
    <property type="match status" value="1"/>
</dbReference>
<comment type="caution">
    <text evidence="16">The sequence shown here is derived from an EMBL/GenBank/DDBJ whole genome shotgun (WGS) entry which is preliminary data.</text>
</comment>
<dbReference type="SUPFAM" id="SSF56601">
    <property type="entry name" value="beta-lactamase/transpeptidase-like"/>
    <property type="match status" value="1"/>
</dbReference>
<reference evidence="16" key="1">
    <citation type="journal article" date="2014" name="Int. J. Syst. Evol. Microbiol.">
        <title>Complete genome sequence of Corynebacterium casei LMG S-19264T (=DSM 44701T), isolated from a smear-ripened cheese.</title>
        <authorList>
            <consortium name="US DOE Joint Genome Institute (JGI-PGF)"/>
            <person name="Walter F."/>
            <person name="Albersmeier A."/>
            <person name="Kalinowski J."/>
            <person name="Ruckert C."/>
        </authorList>
    </citation>
    <scope>NUCLEOTIDE SEQUENCE</scope>
    <source>
        <strain evidence="16">KCTC 12988</strain>
    </source>
</reference>
<evidence type="ECO:0000256" key="8">
    <source>
        <dbReference type="ARBA" id="ARBA00022801"/>
    </source>
</evidence>
<accession>A0A918WF45</accession>
<evidence type="ECO:0000259" key="15">
    <source>
        <dbReference type="Pfam" id="PF00912"/>
    </source>
</evidence>
<evidence type="ECO:0000256" key="10">
    <source>
        <dbReference type="ARBA" id="ARBA00044770"/>
    </source>
</evidence>
<keyword evidence="4" id="KW-0121">Carboxypeptidase</keyword>
<comment type="similarity">
    <text evidence="2">In the C-terminal section; belongs to the transpeptidase family.</text>
</comment>
<comment type="similarity">
    <text evidence="3">In the N-terminal section; belongs to the glycosyltransferase 51 family.</text>
</comment>
<feature type="transmembrane region" description="Helical" evidence="13">
    <location>
        <begin position="55"/>
        <end position="76"/>
    </location>
</feature>
<dbReference type="InterPro" id="IPR036950">
    <property type="entry name" value="PBP_transglycosylase"/>
</dbReference>
<dbReference type="RefSeq" id="WP_189566154.1">
    <property type="nucleotide sequence ID" value="NZ_BMXI01000001.1"/>
</dbReference>
<keyword evidence="5" id="KW-0645">Protease</keyword>
<dbReference type="GO" id="GO:0008658">
    <property type="term" value="F:penicillin binding"/>
    <property type="evidence" value="ECO:0007669"/>
    <property type="project" value="InterPro"/>
</dbReference>
<evidence type="ECO:0000256" key="1">
    <source>
        <dbReference type="ARBA" id="ARBA00004752"/>
    </source>
</evidence>
<keyword evidence="7" id="KW-0808">Transferase</keyword>
<dbReference type="Pfam" id="PF00912">
    <property type="entry name" value="Transgly"/>
    <property type="match status" value="1"/>
</dbReference>
<keyword evidence="13" id="KW-0472">Membrane</keyword>
<dbReference type="GO" id="GO:0004180">
    <property type="term" value="F:carboxypeptidase activity"/>
    <property type="evidence" value="ECO:0007669"/>
    <property type="project" value="UniProtKB-KW"/>
</dbReference>
<dbReference type="GO" id="GO:0008955">
    <property type="term" value="F:peptidoglycan glycosyltransferase activity"/>
    <property type="evidence" value="ECO:0007669"/>
    <property type="project" value="UniProtKB-EC"/>
</dbReference>
<evidence type="ECO:0000313" key="16">
    <source>
        <dbReference type="EMBL" id="GHC39961.1"/>
    </source>
</evidence>
<dbReference type="GO" id="GO:0006508">
    <property type="term" value="P:proteolysis"/>
    <property type="evidence" value="ECO:0007669"/>
    <property type="project" value="UniProtKB-KW"/>
</dbReference>
<evidence type="ECO:0000259" key="14">
    <source>
        <dbReference type="Pfam" id="PF00905"/>
    </source>
</evidence>
<dbReference type="GO" id="GO:0030288">
    <property type="term" value="C:outer membrane-bounded periplasmic space"/>
    <property type="evidence" value="ECO:0007669"/>
    <property type="project" value="TreeGrafter"/>
</dbReference>
<organism evidence="16 17">
    <name type="scientific">Roseibacillus persicicus</name>
    <dbReference type="NCBI Taxonomy" id="454148"/>
    <lineage>
        <taxon>Bacteria</taxon>
        <taxon>Pseudomonadati</taxon>
        <taxon>Verrucomicrobiota</taxon>
        <taxon>Verrucomicrobiia</taxon>
        <taxon>Verrucomicrobiales</taxon>
        <taxon>Verrucomicrobiaceae</taxon>
        <taxon>Roseibacillus</taxon>
    </lineage>
</organism>
<dbReference type="EC" id="2.4.99.28" evidence="10"/>
<feature type="domain" description="Glycosyl transferase family 51" evidence="15">
    <location>
        <begin position="100"/>
        <end position="286"/>
    </location>
</feature>
<gene>
    <name evidence="16" type="ORF">GCM10007100_00280</name>
</gene>
<evidence type="ECO:0000256" key="11">
    <source>
        <dbReference type="ARBA" id="ARBA00049902"/>
    </source>
</evidence>
<keyword evidence="17" id="KW-1185">Reference proteome</keyword>
<dbReference type="GO" id="GO:0009252">
    <property type="term" value="P:peptidoglycan biosynthetic process"/>
    <property type="evidence" value="ECO:0007669"/>
    <property type="project" value="TreeGrafter"/>
</dbReference>
<dbReference type="EMBL" id="BMXI01000001">
    <property type="protein sequence ID" value="GHC39961.1"/>
    <property type="molecule type" value="Genomic_DNA"/>
</dbReference>
<dbReference type="Proteomes" id="UP000644507">
    <property type="component" value="Unassembled WGS sequence"/>
</dbReference>
<dbReference type="Pfam" id="PF00905">
    <property type="entry name" value="Transpeptidase"/>
    <property type="match status" value="1"/>
</dbReference>
<comment type="pathway">
    <text evidence="1">Cell wall biogenesis; peptidoglycan biosynthesis.</text>
</comment>
<evidence type="ECO:0000256" key="4">
    <source>
        <dbReference type="ARBA" id="ARBA00022645"/>
    </source>
</evidence>
<sequence>MAKKKTNRRRPAKKAKQKKAPRRVGFFGWLLFWPYHLVALIVKGWPTIFRIPAKLAAAGAAAGFFAFLGMAVFYGIRAMPYDLTEVREMPERTTVLDRTGKEIARLHGENRKIVPLSQIAPEFEDALLAREDSRFRRHLGVDPMGIARSIIQNVKRRSLAQGSSTLTMQLARNTFNLQNPTLIKMKAPGPLIELDRKFLEIAVTFRIEKKYSKDEILEAYVNRIFWGHSYRGIESASQNYFGKSAAELTLSESAMLAGIIRGPNAFTPHRYPERAKRERDTTLDSMVREKFLAPEEAEKAKKEPLLIKETAAVKSGWSLNIIERELNEILARKSIKQGGLTVTTTLDNTLQTVAEDAVENQLRSIESRSGYRHPTRAAWQRNPTSTPNYLQAAVVMLDTQTGAVRTIIGGRDVSESAYDRAQWSNRSAGSLFKPFVYLAAYEKGMLPETWVADTPMRSGEVEGAPAGWPANSDGKYYDNLRTSDGLILSRNASTVRVGSFAGMDEVIDVAKAAGLLRKPVRDATLYLGNSPASPWEIAAAYTTFPNKGARVIPYLIDKIENSEGQVLYQSSPLKAVVSRPETAGLVNNLLREVTASGTARSLRSVHGYSLPAAGKTGTTNDYHDAWYAGYTSSLTACVWVGLDTPATIVDGGYGGSLALPIWANIYRKASSLRDPDGRARYPAGDLDPHLTYENARLCRHSAKRVTPGCEAAGTAYQDKVPKALLPPANDYCTIHPLRALRAPQSEAPVLVRPNTQPQRALPVPEDRPMRALPIE</sequence>
<dbReference type="InterPro" id="IPR050396">
    <property type="entry name" value="Glycosyltr_51/Transpeptidase"/>
</dbReference>
<evidence type="ECO:0000313" key="17">
    <source>
        <dbReference type="Proteomes" id="UP000644507"/>
    </source>
</evidence>
<dbReference type="Gene3D" id="3.40.710.10">
    <property type="entry name" value="DD-peptidase/beta-lactamase superfamily"/>
    <property type="match status" value="1"/>
</dbReference>
<reference evidence="16" key="2">
    <citation type="submission" date="2020-09" db="EMBL/GenBank/DDBJ databases">
        <authorList>
            <person name="Sun Q."/>
            <person name="Kim S."/>
        </authorList>
    </citation>
    <scope>NUCLEOTIDE SEQUENCE</scope>
    <source>
        <strain evidence="16">KCTC 12988</strain>
    </source>
</reference>
<dbReference type="AlphaFoldDB" id="A0A918WF45"/>
<feature type="domain" description="Penicillin-binding protein transpeptidase" evidence="14">
    <location>
        <begin position="393"/>
        <end position="666"/>
    </location>
</feature>
<dbReference type="InterPro" id="IPR001264">
    <property type="entry name" value="Glyco_trans_51"/>
</dbReference>
<dbReference type="InterPro" id="IPR023346">
    <property type="entry name" value="Lysozyme-like_dom_sf"/>
</dbReference>